<dbReference type="RefSeq" id="WP_204203935.1">
    <property type="nucleotide sequence ID" value="NZ_JAFELM010000031.1"/>
</dbReference>
<protein>
    <submittedName>
        <fullName evidence="2">DUF5325 family protein</fullName>
    </submittedName>
</protein>
<keyword evidence="1" id="KW-0472">Membrane</keyword>
<evidence type="ECO:0000256" key="1">
    <source>
        <dbReference type="SAM" id="Phobius"/>
    </source>
</evidence>
<dbReference type="EMBL" id="JAFELM010000031">
    <property type="protein sequence ID" value="MBM6618608.1"/>
    <property type="molecule type" value="Genomic_DNA"/>
</dbReference>
<evidence type="ECO:0000313" key="2">
    <source>
        <dbReference type="EMBL" id="MBM6618608.1"/>
    </source>
</evidence>
<proteinExistence type="predicted"/>
<gene>
    <name evidence="2" type="ORF">JR050_13135</name>
</gene>
<organism evidence="2 3">
    <name type="scientific">Bacillus suaedaesalsae</name>
    <dbReference type="NCBI Taxonomy" id="2810349"/>
    <lineage>
        <taxon>Bacteria</taxon>
        <taxon>Bacillati</taxon>
        <taxon>Bacillota</taxon>
        <taxon>Bacilli</taxon>
        <taxon>Bacillales</taxon>
        <taxon>Bacillaceae</taxon>
        <taxon>Bacillus</taxon>
    </lineage>
</organism>
<name>A0ABS2DJF5_9BACI</name>
<keyword evidence="3" id="KW-1185">Reference proteome</keyword>
<dbReference type="Pfam" id="PF17259">
    <property type="entry name" value="DUF5325"/>
    <property type="match status" value="1"/>
</dbReference>
<keyword evidence="1" id="KW-1133">Transmembrane helix</keyword>
<dbReference type="InterPro" id="IPR035211">
    <property type="entry name" value="DUF5325"/>
</dbReference>
<comment type="caution">
    <text evidence="2">The sequence shown here is derived from an EMBL/GenBank/DDBJ whole genome shotgun (WGS) entry which is preliminary data.</text>
</comment>
<reference evidence="2 3" key="1">
    <citation type="submission" date="2021-02" db="EMBL/GenBank/DDBJ databases">
        <title>Bacillus sp. RD4P76, an endophyte from a halophyte.</title>
        <authorList>
            <person name="Sun J.-Q."/>
        </authorList>
    </citation>
    <scope>NUCLEOTIDE SEQUENCE [LARGE SCALE GENOMIC DNA]</scope>
    <source>
        <strain evidence="2 3">RD4P76</strain>
    </source>
</reference>
<evidence type="ECO:0000313" key="3">
    <source>
        <dbReference type="Proteomes" id="UP001518925"/>
    </source>
</evidence>
<feature type="transmembrane region" description="Helical" evidence="1">
    <location>
        <begin position="32"/>
        <end position="51"/>
    </location>
</feature>
<dbReference type="Proteomes" id="UP001518925">
    <property type="component" value="Unassembled WGS sequence"/>
</dbReference>
<accession>A0ABS2DJF5</accession>
<feature type="transmembrane region" description="Helical" evidence="1">
    <location>
        <begin position="7"/>
        <end position="26"/>
    </location>
</feature>
<sequence length="59" mass="6349">MQKKKVISLLLAFLTAFFIILIGIAIAERSGLGILGAILGVIVTMGVGFVFKAKNREKE</sequence>
<keyword evidence="1" id="KW-0812">Transmembrane</keyword>